<protein>
    <submittedName>
        <fullName evidence="15">Neurotransmitter-gated ion-channel ligand binding domain protein</fullName>
    </submittedName>
</protein>
<proteinExistence type="predicted"/>
<evidence type="ECO:0000256" key="9">
    <source>
        <dbReference type="ARBA" id="ARBA00023136"/>
    </source>
</evidence>
<dbReference type="CDD" id="cd18987">
    <property type="entry name" value="LGIC_ECD_anion"/>
    <property type="match status" value="1"/>
</dbReference>
<feature type="domain" description="Neurotransmitter-gated ion-channel transmembrane" evidence="14">
    <location>
        <begin position="486"/>
        <end position="592"/>
    </location>
</feature>
<gene>
    <name evidence="15" type="ORF">ANCCAN_04666</name>
</gene>
<dbReference type="SUPFAM" id="SSF63712">
    <property type="entry name" value="Nicotinic receptor ligand binding domain-like"/>
    <property type="match status" value="1"/>
</dbReference>
<dbReference type="Gene3D" id="1.20.58.390">
    <property type="entry name" value="Neurotransmitter-gated ion-channel transmembrane domain"/>
    <property type="match status" value="1"/>
</dbReference>
<dbReference type="SUPFAM" id="SSF90112">
    <property type="entry name" value="Neurotransmitter-gated ion-channel transmembrane pore"/>
    <property type="match status" value="1"/>
</dbReference>
<feature type="chain" id="PRO_5016662825" evidence="12">
    <location>
        <begin position="17"/>
        <end position="640"/>
    </location>
</feature>
<feature type="signal peptide" evidence="12">
    <location>
        <begin position="1"/>
        <end position="16"/>
    </location>
</feature>
<evidence type="ECO:0000256" key="11">
    <source>
        <dbReference type="SAM" id="Phobius"/>
    </source>
</evidence>
<dbReference type="OrthoDB" id="442503at2759"/>
<evidence type="ECO:0000256" key="1">
    <source>
        <dbReference type="ARBA" id="ARBA00004141"/>
    </source>
</evidence>
<evidence type="ECO:0000256" key="10">
    <source>
        <dbReference type="ARBA" id="ARBA00023303"/>
    </source>
</evidence>
<dbReference type="PRINTS" id="PR00252">
    <property type="entry name" value="NRIONCHANNEL"/>
</dbReference>
<dbReference type="EMBL" id="JOJR01000036">
    <property type="protein sequence ID" value="RCN49251.1"/>
    <property type="molecule type" value="Genomic_DNA"/>
</dbReference>
<keyword evidence="4" id="KW-1003">Cell membrane</keyword>
<keyword evidence="10" id="KW-0407">Ion channel</keyword>
<evidence type="ECO:0000313" key="16">
    <source>
        <dbReference type="Proteomes" id="UP000252519"/>
    </source>
</evidence>
<dbReference type="InterPro" id="IPR006201">
    <property type="entry name" value="Neur_channel"/>
</dbReference>
<evidence type="ECO:0000313" key="15">
    <source>
        <dbReference type="EMBL" id="RCN49251.1"/>
    </source>
</evidence>
<name>A0A368GY12_ANCCA</name>
<dbReference type="InterPro" id="IPR006028">
    <property type="entry name" value="GABAA/Glycine_rcpt"/>
</dbReference>
<dbReference type="Pfam" id="PF02932">
    <property type="entry name" value="Neur_chan_memb"/>
    <property type="match status" value="1"/>
</dbReference>
<sequence length="640" mass="74031">MKSVLVVFLLHIYGNAQLLTISTTYQAEDVGLATSEHPQCRAWMLWWKTQSAIVDLNEEDIDLLAYRRHRVRITDNRGAEKYHLPLELLQNYTEVEIDFENVCRLHPRVLRIASRPAAKKFHLNTEVLCTPAEAPDPVQLTFRNQSTIEGEVENEETSIRTDKKGSMIIYVNDSQTNAEKRFGLNHHLFEIHESVAIFMDEVCNGSGSGDEPEELQYYTEKYGTLAFDITPLGATIDELMEPIKNPDHLDSILRRFDGNDPSSRRPFPSTHLVPFLKLMKYDSRTPPVLFVGDKVTVKIGLQIQAMSNFELSTMDYAVDTWLRMAWYDPRLRHGSSRPVLVNEFTFLKKIWRPDPMFRNAKAARFHRVSYLNFYMFIFPGGEVFMDIRVYLKPTAAKIILCKYPHDKPACSLKISSLGFTSDSVEFEWFSDIENAIQLNRDLEIPELSLIKVKAEKCDGSRKSGNYSCLEAQFFLQRELGFHIAQTYVPTMICVVFSWISPWLPEEFVEGRIFVSLTVFLTLSAESNSAKEELPKVSYIKAIDIWFGFTSTFVFITMLQALLVISLEHYSRSLRRKCENNVDEYSNYKLMSMMLRSRHYHRLARNCDSFCKVMYPVTFVLFLIIYGFVIIQGEENKCVSQ</sequence>
<dbReference type="InterPro" id="IPR006202">
    <property type="entry name" value="Neur_chan_lig-bd"/>
</dbReference>
<feature type="transmembrane region" description="Helical" evidence="11">
    <location>
        <begin position="612"/>
        <end position="630"/>
    </location>
</feature>
<dbReference type="InterPro" id="IPR036719">
    <property type="entry name" value="Neuro-gated_channel_TM_sf"/>
</dbReference>
<dbReference type="STRING" id="29170.A0A368GY12"/>
<evidence type="ECO:0000256" key="5">
    <source>
        <dbReference type="ARBA" id="ARBA00022692"/>
    </source>
</evidence>
<evidence type="ECO:0000256" key="2">
    <source>
        <dbReference type="ARBA" id="ARBA00004236"/>
    </source>
</evidence>
<dbReference type="Gene3D" id="2.70.170.10">
    <property type="entry name" value="Neurotransmitter-gated ion-channel ligand-binding domain"/>
    <property type="match status" value="1"/>
</dbReference>
<dbReference type="Proteomes" id="UP000252519">
    <property type="component" value="Unassembled WGS sequence"/>
</dbReference>
<dbReference type="Pfam" id="PF02931">
    <property type="entry name" value="Neur_chan_LBD"/>
    <property type="match status" value="1"/>
</dbReference>
<dbReference type="GO" id="GO:0005886">
    <property type="term" value="C:plasma membrane"/>
    <property type="evidence" value="ECO:0007669"/>
    <property type="project" value="UniProtKB-SubCell"/>
</dbReference>
<comment type="caution">
    <text evidence="15">The sequence shown here is derived from an EMBL/GenBank/DDBJ whole genome shotgun (WGS) entry which is preliminary data.</text>
</comment>
<keyword evidence="5 11" id="KW-0812">Transmembrane</keyword>
<evidence type="ECO:0000256" key="8">
    <source>
        <dbReference type="ARBA" id="ARBA00023065"/>
    </source>
</evidence>
<dbReference type="InterPro" id="IPR036734">
    <property type="entry name" value="Neur_chan_lig-bd_sf"/>
</dbReference>
<evidence type="ECO:0000256" key="4">
    <source>
        <dbReference type="ARBA" id="ARBA00022475"/>
    </source>
</evidence>
<dbReference type="CDD" id="cd19049">
    <property type="entry name" value="LGIC_TM_anion"/>
    <property type="match status" value="1"/>
</dbReference>
<keyword evidence="7 11" id="KW-1133">Transmembrane helix</keyword>
<dbReference type="GO" id="GO:0005230">
    <property type="term" value="F:extracellular ligand-gated monoatomic ion channel activity"/>
    <property type="evidence" value="ECO:0007669"/>
    <property type="project" value="InterPro"/>
</dbReference>
<dbReference type="GO" id="GO:0004888">
    <property type="term" value="F:transmembrane signaling receptor activity"/>
    <property type="evidence" value="ECO:0007669"/>
    <property type="project" value="InterPro"/>
</dbReference>
<dbReference type="PRINTS" id="PR00253">
    <property type="entry name" value="GABAARECEPTR"/>
</dbReference>
<feature type="domain" description="Neurotransmitter-gated ion-channel ligand-binding" evidence="13">
    <location>
        <begin position="279"/>
        <end position="478"/>
    </location>
</feature>
<dbReference type="FunFam" id="1.20.58.390:FF:000055">
    <property type="entry name" value="Ligand-Gated ion Channel"/>
    <property type="match status" value="1"/>
</dbReference>
<dbReference type="InterPro" id="IPR006029">
    <property type="entry name" value="Neurotrans-gated_channel_TM"/>
</dbReference>
<keyword evidence="3" id="KW-0813">Transport</keyword>
<reference evidence="15 16" key="1">
    <citation type="submission" date="2014-10" db="EMBL/GenBank/DDBJ databases">
        <title>Draft genome of the hookworm Ancylostoma caninum.</title>
        <authorList>
            <person name="Mitreva M."/>
        </authorList>
    </citation>
    <scope>NUCLEOTIDE SEQUENCE [LARGE SCALE GENOMIC DNA]</scope>
    <source>
        <strain evidence="15 16">Baltimore</strain>
    </source>
</reference>
<evidence type="ECO:0000259" key="14">
    <source>
        <dbReference type="Pfam" id="PF02932"/>
    </source>
</evidence>
<organism evidence="15 16">
    <name type="scientific">Ancylostoma caninum</name>
    <name type="common">Dog hookworm</name>
    <dbReference type="NCBI Taxonomy" id="29170"/>
    <lineage>
        <taxon>Eukaryota</taxon>
        <taxon>Metazoa</taxon>
        <taxon>Ecdysozoa</taxon>
        <taxon>Nematoda</taxon>
        <taxon>Chromadorea</taxon>
        <taxon>Rhabditida</taxon>
        <taxon>Rhabditina</taxon>
        <taxon>Rhabditomorpha</taxon>
        <taxon>Strongyloidea</taxon>
        <taxon>Ancylostomatidae</taxon>
        <taxon>Ancylostomatinae</taxon>
        <taxon>Ancylostoma</taxon>
    </lineage>
</organism>
<accession>A0A368GY12</accession>
<evidence type="ECO:0000256" key="7">
    <source>
        <dbReference type="ARBA" id="ARBA00022989"/>
    </source>
</evidence>
<keyword evidence="9 11" id="KW-0472">Membrane</keyword>
<dbReference type="InterPro" id="IPR038050">
    <property type="entry name" value="Neuro_actylchol_rec"/>
</dbReference>
<keyword evidence="8" id="KW-0406">Ion transport</keyword>
<evidence type="ECO:0000256" key="12">
    <source>
        <dbReference type="SAM" id="SignalP"/>
    </source>
</evidence>
<keyword evidence="16" id="KW-1185">Reference proteome</keyword>
<evidence type="ECO:0000259" key="13">
    <source>
        <dbReference type="Pfam" id="PF02931"/>
    </source>
</evidence>
<comment type="subcellular location">
    <subcellularLocation>
        <location evidence="2">Cell membrane</location>
    </subcellularLocation>
    <subcellularLocation>
        <location evidence="1">Membrane</location>
        <topology evidence="1">Multi-pass membrane protein</topology>
    </subcellularLocation>
</comment>
<dbReference type="AlphaFoldDB" id="A0A368GY12"/>
<feature type="transmembrane region" description="Helical" evidence="11">
    <location>
        <begin position="544"/>
        <end position="566"/>
    </location>
</feature>
<dbReference type="PANTHER" id="PTHR18945">
    <property type="entry name" value="NEUROTRANSMITTER GATED ION CHANNEL"/>
    <property type="match status" value="1"/>
</dbReference>
<evidence type="ECO:0000256" key="3">
    <source>
        <dbReference type="ARBA" id="ARBA00022448"/>
    </source>
</evidence>
<keyword evidence="6 12" id="KW-0732">Signal</keyword>
<evidence type="ECO:0000256" key="6">
    <source>
        <dbReference type="ARBA" id="ARBA00022729"/>
    </source>
</evidence>